<evidence type="ECO:0000313" key="5">
    <source>
        <dbReference type="Proteomes" id="UP000622552"/>
    </source>
</evidence>
<dbReference type="InterPro" id="IPR050559">
    <property type="entry name" value="P-Pant_transferase_sf"/>
</dbReference>
<dbReference type="GO" id="GO:0019878">
    <property type="term" value="P:lysine biosynthetic process via aminoadipic acid"/>
    <property type="evidence" value="ECO:0007669"/>
    <property type="project" value="TreeGrafter"/>
</dbReference>
<dbReference type="GO" id="GO:0000287">
    <property type="term" value="F:magnesium ion binding"/>
    <property type="evidence" value="ECO:0007669"/>
    <property type="project" value="InterPro"/>
</dbReference>
<proteinExistence type="inferred from homology"/>
<dbReference type="Proteomes" id="UP000622552">
    <property type="component" value="Unassembled WGS sequence"/>
</dbReference>
<dbReference type="SUPFAM" id="SSF56214">
    <property type="entry name" value="4'-phosphopantetheinyl transferase"/>
    <property type="match status" value="2"/>
</dbReference>
<dbReference type="EC" id="2.7.8.-" evidence="4"/>
<dbReference type="EMBL" id="JADOUF010000001">
    <property type="protein sequence ID" value="MBG6137353.1"/>
    <property type="molecule type" value="Genomic_DNA"/>
</dbReference>
<reference evidence="4" key="1">
    <citation type="submission" date="2020-11" db="EMBL/GenBank/DDBJ databases">
        <title>Sequencing the genomes of 1000 actinobacteria strains.</title>
        <authorList>
            <person name="Klenk H.-P."/>
        </authorList>
    </citation>
    <scope>NUCLEOTIDE SEQUENCE</scope>
    <source>
        <strain evidence="4">DSM 45356</strain>
    </source>
</reference>
<accession>A0A8J7GSC1</accession>
<dbReference type="PANTHER" id="PTHR12215">
    <property type="entry name" value="PHOSPHOPANTETHEINE TRANSFERASE"/>
    <property type="match status" value="1"/>
</dbReference>
<dbReference type="Pfam" id="PF01648">
    <property type="entry name" value="ACPS"/>
    <property type="match status" value="1"/>
</dbReference>
<comment type="similarity">
    <text evidence="1">Belongs to the P-Pant transferase superfamily. Gsp/Sfp/HetI/AcpT family.</text>
</comment>
<dbReference type="GO" id="GO:0008897">
    <property type="term" value="F:holo-[acyl-carrier-protein] synthase activity"/>
    <property type="evidence" value="ECO:0007669"/>
    <property type="project" value="InterPro"/>
</dbReference>
<evidence type="ECO:0000256" key="1">
    <source>
        <dbReference type="ARBA" id="ARBA00010990"/>
    </source>
</evidence>
<evidence type="ECO:0000313" key="4">
    <source>
        <dbReference type="EMBL" id="MBG6137353.1"/>
    </source>
</evidence>
<evidence type="ECO:0000256" key="2">
    <source>
        <dbReference type="ARBA" id="ARBA00022679"/>
    </source>
</evidence>
<dbReference type="InterPro" id="IPR037143">
    <property type="entry name" value="4-PPantetheinyl_Trfase_dom_sf"/>
</dbReference>
<comment type="caution">
    <text evidence="4">The sequence shown here is derived from an EMBL/GenBank/DDBJ whole genome shotgun (WGS) entry which is preliminary data.</text>
</comment>
<dbReference type="RefSeq" id="WP_197004231.1">
    <property type="nucleotide sequence ID" value="NZ_BONS01000020.1"/>
</dbReference>
<evidence type="ECO:0000259" key="3">
    <source>
        <dbReference type="Pfam" id="PF01648"/>
    </source>
</evidence>
<dbReference type="GO" id="GO:0005829">
    <property type="term" value="C:cytosol"/>
    <property type="evidence" value="ECO:0007669"/>
    <property type="project" value="TreeGrafter"/>
</dbReference>
<protein>
    <submittedName>
        <fullName evidence="4">4'-phosphopantetheinyl transferase</fullName>
        <ecNumber evidence="4">2.7.8.-</ecNumber>
    </submittedName>
</protein>
<gene>
    <name evidence="4" type="ORF">IW245_003547</name>
</gene>
<keyword evidence="2 4" id="KW-0808">Transferase</keyword>
<dbReference type="InterPro" id="IPR008278">
    <property type="entry name" value="4-PPantetheinyl_Trfase_dom"/>
</dbReference>
<dbReference type="AlphaFoldDB" id="A0A8J7GSC1"/>
<dbReference type="PANTHER" id="PTHR12215:SF10">
    <property type="entry name" value="L-AMINOADIPATE-SEMIALDEHYDE DEHYDROGENASE-PHOSPHOPANTETHEINYL TRANSFERASE"/>
    <property type="match status" value="1"/>
</dbReference>
<organism evidence="4 5">
    <name type="scientific">Longispora fulva</name>
    <dbReference type="NCBI Taxonomy" id="619741"/>
    <lineage>
        <taxon>Bacteria</taxon>
        <taxon>Bacillati</taxon>
        <taxon>Actinomycetota</taxon>
        <taxon>Actinomycetes</taxon>
        <taxon>Micromonosporales</taxon>
        <taxon>Micromonosporaceae</taxon>
        <taxon>Longispora</taxon>
    </lineage>
</organism>
<dbReference type="Gene3D" id="3.90.470.20">
    <property type="entry name" value="4'-phosphopantetheinyl transferase domain"/>
    <property type="match status" value="2"/>
</dbReference>
<keyword evidence="5" id="KW-1185">Reference proteome</keyword>
<name>A0A8J7GSC1_9ACTN</name>
<sequence>MTDVQVWWGRADQASAAHVELFNEIERDRHARFRVASARDQFTVGCAIVRLVLADMTGIAPEKLELDRECTRCAGPHGKPRLVGSDLRFSVSHSGDRIGVAFATGVELGLDVERAEGRDRDGVADAVLTPAELAGWRALPEPQREAAFYTYWTRKESVVKATGDGLNAPMDELHVSAPGEPPRLLTYPGGLALDATMTDLDPGPGYAAALTVLGPLGTLTVHDAGPLLAG</sequence>
<feature type="domain" description="4'-phosphopantetheinyl transferase" evidence="3">
    <location>
        <begin position="108"/>
        <end position="182"/>
    </location>
</feature>